<evidence type="ECO:0000256" key="1">
    <source>
        <dbReference type="SAM" id="MobiDB-lite"/>
    </source>
</evidence>
<sequence>MNLRPGTKPRRDVDALSLSNRSSSNARSTIISKSSSESEKKNLINNQAHRHLRLKLNNSNSNNNKAHQAIGDSKIRLEIRERDCVGGWRRATATALPLVLEHINISKGEIGSKIALAWPQVPDVLPQRRPSRPSLLSTIHIKNRTIQSSRSAASIVFAAQSNFLKVIQTVWKVGKDGVEAGTNLVPDSVPRPIARISVTLVALTVSLFVLKSFLSTAFFALATMGLIYFAFIAMNKDDGPKWGGGGPKGGGGTTSTEDSLEEAKRIMEKYK</sequence>
<feature type="transmembrane region" description="Helical" evidence="2">
    <location>
        <begin position="216"/>
        <end position="234"/>
    </location>
</feature>
<dbReference type="PANTHER" id="PTHR36777:SF2">
    <property type="entry name" value="EXPRESSED PROTEIN"/>
    <property type="match status" value="1"/>
</dbReference>
<feature type="compositionally biased region" description="Gly residues" evidence="1">
    <location>
        <begin position="242"/>
        <end position="253"/>
    </location>
</feature>
<feature type="compositionally biased region" description="Low complexity" evidence="1">
    <location>
        <begin position="15"/>
        <end position="35"/>
    </location>
</feature>
<organism evidence="3 4">
    <name type="scientific">Lithocarpus litseifolius</name>
    <dbReference type="NCBI Taxonomy" id="425828"/>
    <lineage>
        <taxon>Eukaryota</taxon>
        <taxon>Viridiplantae</taxon>
        <taxon>Streptophyta</taxon>
        <taxon>Embryophyta</taxon>
        <taxon>Tracheophyta</taxon>
        <taxon>Spermatophyta</taxon>
        <taxon>Magnoliopsida</taxon>
        <taxon>eudicotyledons</taxon>
        <taxon>Gunneridae</taxon>
        <taxon>Pentapetalae</taxon>
        <taxon>rosids</taxon>
        <taxon>fabids</taxon>
        <taxon>Fagales</taxon>
        <taxon>Fagaceae</taxon>
        <taxon>Lithocarpus</taxon>
    </lineage>
</organism>
<proteinExistence type="predicted"/>
<dbReference type="AlphaFoldDB" id="A0AAW2C6P5"/>
<dbReference type="PANTHER" id="PTHR36777">
    <property type="entry name" value="EXPRESSED PROTEIN"/>
    <property type="match status" value="1"/>
</dbReference>
<keyword evidence="2" id="KW-0472">Membrane</keyword>
<reference evidence="3 4" key="1">
    <citation type="submission" date="2024-01" db="EMBL/GenBank/DDBJ databases">
        <title>A telomere-to-telomere, gap-free genome of sweet tea (Lithocarpus litseifolius).</title>
        <authorList>
            <person name="Zhou J."/>
        </authorList>
    </citation>
    <scope>NUCLEOTIDE SEQUENCE [LARGE SCALE GENOMIC DNA]</scope>
    <source>
        <strain evidence="3">Zhou-2022a</strain>
        <tissue evidence="3">Leaf</tissue>
    </source>
</reference>
<evidence type="ECO:0000256" key="2">
    <source>
        <dbReference type="SAM" id="Phobius"/>
    </source>
</evidence>
<protein>
    <submittedName>
        <fullName evidence="3">Uncharacterized protein</fullName>
    </submittedName>
</protein>
<keyword evidence="4" id="KW-1185">Reference proteome</keyword>
<evidence type="ECO:0000313" key="3">
    <source>
        <dbReference type="EMBL" id="KAK9993213.1"/>
    </source>
</evidence>
<keyword evidence="2" id="KW-0812">Transmembrane</keyword>
<feature type="region of interest" description="Disordered" evidence="1">
    <location>
        <begin position="1"/>
        <end position="40"/>
    </location>
</feature>
<comment type="caution">
    <text evidence="3">The sequence shown here is derived from an EMBL/GenBank/DDBJ whole genome shotgun (WGS) entry which is preliminary data.</text>
</comment>
<dbReference type="EMBL" id="JAZDWU010000008">
    <property type="protein sequence ID" value="KAK9993213.1"/>
    <property type="molecule type" value="Genomic_DNA"/>
</dbReference>
<evidence type="ECO:0000313" key="4">
    <source>
        <dbReference type="Proteomes" id="UP001459277"/>
    </source>
</evidence>
<gene>
    <name evidence="3" type="ORF">SO802_022916</name>
</gene>
<dbReference type="Proteomes" id="UP001459277">
    <property type="component" value="Unassembled WGS sequence"/>
</dbReference>
<accession>A0AAW2C6P5</accession>
<name>A0AAW2C6P5_9ROSI</name>
<feature type="region of interest" description="Disordered" evidence="1">
    <location>
        <begin position="242"/>
        <end position="271"/>
    </location>
</feature>
<feature type="compositionally biased region" description="Basic and acidic residues" evidence="1">
    <location>
        <begin position="261"/>
        <end position="271"/>
    </location>
</feature>
<keyword evidence="2" id="KW-1133">Transmembrane helix</keyword>